<keyword evidence="2" id="KW-0805">Transcription regulation</keyword>
<feature type="region of interest" description="Disordered" evidence="6">
    <location>
        <begin position="609"/>
        <end position="631"/>
    </location>
</feature>
<feature type="non-terminal residue" evidence="8">
    <location>
        <position position="1"/>
    </location>
</feature>
<proteinExistence type="predicted"/>
<dbReference type="EMBL" id="JAPMSZ010000005">
    <property type="protein sequence ID" value="KAJ5101247.1"/>
    <property type="molecule type" value="Genomic_DNA"/>
</dbReference>
<evidence type="ECO:0000313" key="8">
    <source>
        <dbReference type="EMBL" id="KAJ5101247.1"/>
    </source>
</evidence>
<evidence type="ECO:0000256" key="5">
    <source>
        <dbReference type="ARBA" id="ARBA00023242"/>
    </source>
</evidence>
<dbReference type="Gene3D" id="4.10.240.10">
    <property type="entry name" value="Zn(2)-C6 fungal-type DNA-binding domain"/>
    <property type="match status" value="1"/>
</dbReference>
<name>A0A9W9FJE9_9EURO</name>
<evidence type="ECO:0000256" key="3">
    <source>
        <dbReference type="ARBA" id="ARBA00023125"/>
    </source>
</evidence>
<dbReference type="GO" id="GO:0005634">
    <property type="term" value="C:nucleus"/>
    <property type="evidence" value="ECO:0007669"/>
    <property type="project" value="TreeGrafter"/>
</dbReference>
<feature type="domain" description="Zn(2)-C6 fungal-type" evidence="7">
    <location>
        <begin position="22"/>
        <end position="51"/>
    </location>
</feature>
<reference evidence="8" key="2">
    <citation type="journal article" date="2023" name="IMA Fungus">
        <title>Comparative genomic study of the Penicillium genus elucidates a diverse pangenome and 15 lateral gene transfer events.</title>
        <authorList>
            <person name="Petersen C."/>
            <person name="Sorensen T."/>
            <person name="Nielsen M.R."/>
            <person name="Sondergaard T.E."/>
            <person name="Sorensen J.L."/>
            <person name="Fitzpatrick D.A."/>
            <person name="Frisvad J.C."/>
            <person name="Nielsen K.L."/>
        </authorList>
    </citation>
    <scope>NUCLEOTIDE SEQUENCE</scope>
    <source>
        <strain evidence="8">IBT 34128</strain>
    </source>
</reference>
<dbReference type="GO" id="GO:0000981">
    <property type="term" value="F:DNA-binding transcription factor activity, RNA polymerase II-specific"/>
    <property type="evidence" value="ECO:0007669"/>
    <property type="project" value="InterPro"/>
</dbReference>
<feature type="compositionally biased region" description="Polar residues" evidence="6">
    <location>
        <begin position="615"/>
        <end position="627"/>
    </location>
</feature>
<dbReference type="PROSITE" id="PS00463">
    <property type="entry name" value="ZN2_CY6_FUNGAL_1"/>
    <property type="match status" value="1"/>
</dbReference>
<evidence type="ECO:0000256" key="2">
    <source>
        <dbReference type="ARBA" id="ARBA00023015"/>
    </source>
</evidence>
<keyword evidence="4" id="KW-0804">Transcription</keyword>
<accession>A0A9W9FJE9</accession>
<dbReference type="InterPro" id="IPR051127">
    <property type="entry name" value="Fungal_SecMet_Regulators"/>
</dbReference>
<dbReference type="SMART" id="SM00066">
    <property type="entry name" value="GAL4"/>
    <property type="match status" value="1"/>
</dbReference>
<dbReference type="GO" id="GO:0006351">
    <property type="term" value="P:DNA-templated transcription"/>
    <property type="evidence" value="ECO:0007669"/>
    <property type="project" value="InterPro"/>
</dbReference>
<dbReference type="PANTHER" id="PTHR47424">
    <property type="entry name" value="REGULATORY PROTEIN GAL4"/>
    <property type="match status" value="1"/>
</dbReference>
<organism evidence="8 9">
    <name type="scientific">Penicillium alfredii</name>
    <dbReference type="NCBI Taxonomy" id="1506179"/>
    <lineage>
        <taxon>Eukaryota</taxon>
        <taxon>Fungi</taxon>
        <taxon>Dikarya</taxon>
        <taxon>Ascomycota</taxon>
        <taxon>Pezizomycotina</taxon>
        <taxon>Eurotiomycetes</taxon>
        <taxon>Eurotiomycetidae</taxon>
        <taxon>Eurotiales</taxon>
        <taxon>Aspergillaceae</taxon>
        <taxon>Penicillium</taxon>
    </lineage>
</organism>
<reference evidence="8" key="1">
    <citation type="submission" date="2022-11" db="EMBL/GenBank/DDBJ databases">
        <authorList>
            <person name="Petersen C."/>
        </authorList>
    </citation>
    <scope>NUCLEOTIDE SEQUENCE</scope>
    <source>
        <strain evidence="8">IBT 34128</strain>
    </source>
</reference>
<dbReference type="PANTHER" id="PTHR47424:SF15">
    <property type="entry name" value="ZN(II)2CYS6 TRANSCRIPTION FACTOR (EUROFUNG)"/>
    <property type="match status" value="1"/>
</dbReference>
<dbReference type="PROSITE" id="PS50048">
    <property type="entry name" value="ZN2_CY6_FUNGAL_2"/>
    <property type="match status" value="1"/>
</dbReference>
<protein>
    <recommendedName>
        <fullName evidence="7">Zn(2)-C6 fungal-type domain-containing protein</fullName>
    </recommendedName>
</protein>
<keyword evidence="1" id="KW-0479">Metal-binding</keyword>
<dbReference type="Pfam" id="PF04082">
    <property type="entry name" value="Fungal_trans"/>
    <property type="match status" value="1"/>
</dbReference>
<comment type="caution">
    <text evidence="8">The sequence shown here is derived from an EMBL/GenBank/DDBJ whole genome shotgun (WGS) entry which is preliminary data.</text>
</comment>
<gene>
    <name evidence="8" type="ORF">NUU61_003469</name>
</gene>
<keyword evidence="5" id="KW-0539">Nucleus</keyword>
<evidence type="ECO:0000256" key="1">
    <source>
        <dbReference type="ARBA" id="ARBA00022723"/>
    </source>
</evidence>
<keyword evidence="9" id="KW-1185">Reference proteome</keyword>
<dbReference type="Proteomes" id="UP001141434">
    <property type="component" value="Unassembled WGS sequence"/>
</dbReference>
<dbReference type="RefSeq" id="XP_056512078.1">
    <property type="nucleotide sequence ID" value="XM_056654051.1"/>
</dbReference>
<dbReference type="InterPro" id="IPR007219">
    <property type="entry name" value="XnlR_reg_dom"/>
</dbReference>
<sequence length="709" mass="80507">WKCSDMTDTFQSKQGGWRIPKACQECRKRKIRCNGLNPCKTCELRNTDCVYRDFIRHRRKQHEYQVPQGSRPRHTSPGIMNSGEQNSVMENFPNSVSATHMASPSCQMQLYYGPTSHFSLMQHVYRDLFSHPTAQSEPAGEVDEAGAGLDLFSFRRIFFGTPDTHEGGKGGGPGDVPVMFLPQELARLFLSRFLSTLYHMMPHRPKSYLEQLLIQLYSSSPSTHPDTLAQAILLLALATASLGTEYFAWGDVLYERVKASLAAFDDVVNLQTIQISLLMISPNEQGRPNSAFLHLGSASRKALSAGLHKDVPHNDVQTQESIEERRITFWSLYLYETWFCFHSGRPSSLSLKDVAIEPAQDPFVARLVGLCKTISRSTDEIYSQRHESLLHMWRVARSIREDLHGHEAHLEQELGFGLDATIRSGSLGVQQTIFTTLYYHTLLLTFRPFLIFRGHWQRDMKMHIQEYNDRSAKRPTETPPWLHEACNYALTAAQKTIHHLCEASRVNDLVRVMISFVEWLLCAWDSALTEKQQLRYHGYFMGSSTFTLIYDFLHDPKVAPVHLPWVYASLQNLSTMRAGEPIKSTISAIQTVLRKINPAYEWTMYPNERSRDAQPEQTSPSQQTGVNDNHPARFAPALLPNQPQGPKFDSPTSQWNLPALEMPETVGSGGSGEDLLDFTQSDMGWDFDFSTMDLEAFLSIHQSPDLPIS</sequence>
<evidence type="ECO:0000313" key="9">
    <source>
        <dbReference type="Proteomes" id="UP001141434"/>
    </source>
</evidence>
<dbReference type="InterPro" id="IPR036864">
    <property type="entry name" value="Zn2-C6_fun-type_DNA-bd_sf"/>
</dbReference>
<evidence type="ECO:0000259" key="7">
    <source>
        <dbReference type="PROSITE" id="PS50048"/>
    </source>
</evidence>
<dbReference type="CDD" id="cd12148">
    <property type="entry name" value="fungal_TF_MHR"/>
    <property type="match status" value="1"/>
</dbReference>
<evidence type="ECO:0000256" key="6">
    <source>
        <dbReference type="SAM" id="MobiDB-lite"/>
    </source>
</evidence>
<evidence type="ECO:0000256" key="4">
    <source>
        <dbReference type="ARBA" id="ARBA00023163"/>
    </source>
</evidence>
<dbReference type="CDD" id="cd00067">
    <property type="entry name" value="GAL4"/>
    <property type="match status" value="1"/>
</dbReference>
<dbReference type="GO" id="GO:0000435">
    <property type="term" value="P:positive regulation of transcription from RNA polymerase II promoter by galactose"/>
    <property type="evidence" value="ECO:0007669"/>
    <property type="project" value="TreeGrafter"/>
</dbReference>
<dbReference type="GO" id="GO:0008270">
    <property type="term" value="F:zinc ion binding"/>
    <property type="evidence" value="ECO:0007669"/>
    <property type="project" value="InterPro"/>
</dbReference>
<dbReference type="OrthoDB" id="2123952at2759"/>
<dbReference type="AlphaFoldDB" id="A0A9W9FJE9"/>
<keyword evidence="3" id="KW-0238">DNA-binding</keyword>
<dbReference type="SUPFAM" id="SSF57701">
    <property type="entry name" value="Zn2/Cys6 DNA-binding domain"/>
    <property type="match status" value="1"/>
</dbReference>
<dbReference type="GeneID" id="81393219"/>
<dbReference type="Pfam" id="PF00172">
    <property type="entry name" value="Zn_clus"/>
    <property type="match status" value="1"/>
</dbReference>
<dbReference type="GO" id="GO:0000978">
    <property type="term" value="F:RNA polymerase II cis-regulatory region sequence-specific DNA binding"/>
    <property type="evidence" value="ECO:0007669"/>
    <property type="project" value="TreeGrafter"/>
</dbReference>
<dbReference type="SMART" id="SM00906">
    <property type="entry name" value="Fungal_trans"/>
    <property type="match status" value="1"/>
</dbReference>
<dbReference type="InterPro" id="IPR001138">
    <property type="entry name" value="Zn2Cys6_DnaBD"/>
</dbReference>